<name>A0ACC0KVH9_CHOFU</name>
<keyword evidence="2" id="KW-1185">Reference proteome</keyword>
<protein>
    <submittedName>
        <fullName evidence="1">Uncharacterized protein</fullName>
    </submittedName>
</protein>
<proteinExistence type="predicted"/>
<dbReference type="Proteomes" id="UP001064048">
    <property type="component" value="Chromosome 2"/>
</dbReference>
<gene>
    <name evidence="1" type="ORF">MSG28_001806</name>
</gene>
<reference evidence="1 2" key="1">
    <citation type="journal article" date="2022" name="Genome Biol. Evol.">
        <title>The Spruce Budworm Genome: Reconstructing the Evolutionary History of Antifreeze Proteins.</title>
        <authorList>
            <person name="Beliveau C."/>
            <person name="Gagne P."/>
            <person name="Picq S."/>
            <person name="Vernygora O."/>
            <person name="Keeling C.I."/>
            <person name="Pinkney K."/>
            <person name="Doucet D."/>
            <person name="Wen F."/>
            <person name="Johnston J.S."/>
            <person name="Maaroufi H."/>
            <person name="Boyle B."/>
            <person name="Laroche J."/>
            <person name="Dewar K."/>
            <person name="Juretic N."/>
            <person name="Blackburn G."/>
            <person name="Nisole A."/>
            <person name="Brunet B."/>
            <person name="Brandao M."/>
            <person name="Lumley L."/>
            <person name="Duan J."/>
            <person name="Quan G."/>
            <person name="Lucarotti C.J."/>
            <person name="Roe A.D."/>
            <person name="Sperling F.A.H."/>
            <person name="Levesque R.C."/>
            <person name="Cusson M."/>
        </authorList>
    </citation>
    <scope>NUCLEOTIDE SEQUENCE [LARGE SCALE GENOMIC DNA]</scope>
    <source>
        <strain evidence="1">Glfc:IPQL:Cfum</strain>
    </source>
</reference>
<comment type="caution">
    <text evidence="1">The sequence shown here is derived from an EMBL/GenBank/DDBJ whole genome shotgun (WGS) entry which is preliminary data.</text>
</comment>
<evidence type="ECO:0000313" key="2">
    <source>
        <dbReference type="Proteomes" id="UP001064048"/>
    </source>
</evidence>
<organism evidence="1 2">
    <name type="scientific">Choristoneura fumiferana</name>
    <name type="common">Spruce budworm moth</name>
    <name type="synonym">Archips fumiferana</name>
    <dbReference type="NCBI Taxonomy" id="7141"/>
    <lineage>
        <taxon>Eukaryota</taxon>
        <taxon>Metazoa</taxon>
        <taxon>Ecdysozoa</taxon>
        <taxon>Arthropoda</taxon>
        <taxon>Hexapoda</taxon>
        <taxon>Insecta</taxon>
        <taxon>Pterygota</taxon>
        <taxon>Neoptera</taxon>
        <taxon>Endopterygota</taxon>
        <taxon>Lepidoptera</taxon>
        <taxon>Glossata</taxon>
        <taxon>Ditrysia</taxon>
        <taxon>Tortricoidea</taxon>
        <taxon>Tortricidae</taxon>
        <taxon>Tortricinae</taxon>
        <taxon>Choristoneura</taxon>
    </lineage>
</organism>
<evidence type="ECO:0000313" key="1">
    <source>
        <dbReference type="EMBL" id="KAI8440576.1"/>
    </source>
</evidence>
<sequence>MRVPEVIQFGTKDSVILDCDFTTENLDLTFKVSNNVYTQHRALRILNPSTDLTGNYTCVVSTYLAEDKGTKPMTIFVPETRFDMIQDRLEDGYLNIICAVEGVFPKPELIILAGNSVMAPCLLKNLASRKIGMQRLLMMLRLIKMNYPKIAGPGLSHRHRLAWLQRRRGPGLWVQCDSCDTWRHLPHVVDAHQLPPKWYCSMNPEKSMANCSVPEAPLRVTDEEDLIHSEYSAGSLVWARLPGWPWWPAMTHYNVVFFDAADVTRAWISPENLKPFTSNKKKSHTINDKKYKKRLEKAMQLAEKAEKLPVLDRLAEFSFISTYKGAIVSPRKVTKRELEKFQNQLKRKFNVDFPIEVSSESDGEIQIIRENNKRKNVILIGTPKIKKTNPVLIGNDDEDNTVFNNGDGDSGQFDNNKKSKESKLNIETNVATPMRKEATKSAHYNKKPRNIINDIVKEISKNSDSEIKETENTVGGPSTVNSNETFEQCTNEVSPNKSKHPNPDSMAIEVDSSKTYLPEDKTDSVAKTQDFQIRIESPSSDDFDF</sequence>
<accession>A0ACC0KVH9</accession>
<dbReference type="EMBL" id="CM046102">
    <property type="protein sequence ID" value="KAI8440576.1"/>
    <property type="molecule type" value="Genomic_DNA"/>
</dbReference>